<keyword evidence="1" id="KW-0812">Transmembrane</keyword>
<organism evidence="2 3">
    <name type="scientific">Candidatus Iainarchaeum sp</name>
    <dbReference type="NCBI Taxonomy" id="3101447"/>
    <lineage>
        <taxon>Archaea</taxon>
        <taxon>Candidatus Iainarchaeota</taxon>
        <taxon>Candidatus Iainarchaeia</taxon>
        <taxon>Candidatus Iainarchaeales</taxon>
        <taxon>Candidatus Iainarchaeaceae</taxon>
        <taxon>Candidatus Iainarchaeum</taxon>
    </lineage>
</organism>
<sequence>PISFGKVNIDTEGFKMFSMYAVGMISFFASIIVSIISSGTVKGGIKLVPIYILGSILIYKVMMLVVGTMFKGLVF</sequence>
<feature type="non-terminal residue" evidence="2">
    <location>
        <position position="1"/>
    </location>
</feature>
<evidence type="ECO:0000313" key="3">
    <source>
        <dbReference type="Proteomes" id="UP000732298"/>
    </source>
</evidence>
<evidence type="ECO:0000313" key="2">
    <source>
        <dbReference type="EMBL" id="MBI4210064.1"/>
    </source>
</evidence>
<name>A0A8T3YHQ6_9ARCH</name>
<feature type="transmembrane region" description="Helical" evidence="1">
    <location>
        <begin position="17"/>
        <end position="36"/>
    </location>
</feature>
<proteinExistence type="predicted"/>
<keyword evidence="1" id="KW-0472">Membrane</keyword>
<keyword evidence="1" id="KW-1133">Transmembrane helix</keyword>
<comment type="caution">
    <text evidence="2">The sequence shown here is derived from an EMBL/GenBank/DDBJ whole genome shotgun (WGS) entry which is preliminary data.</text>
</comment>
<dbReference type="EMBL" id="JACQPB010000012">
    <property type="protein sequence ID" value="MBI4210064.1"/>
    <property type="molecule type" value="Genomic_DNA"/>
</dbReference>
<protein>
    <submittedName>
        <fullName evidence="2">Uncharacterized protein</fullName>
    </submittedName>
</protein>
<gene>
    <name evidence="2" type="ORF">HY544_00970</name>
</gene>
<dbReference type="AlphaFoldDB" id="A0A8T3YHQ6"/>
<evidence type="ECO:0000256" key="1">
    <source>
        <dbReference type="SAM" id="Phobius"/>
    </source>
</evidence>
<reference evidence="2" key="1">
    <citation type="submission" date="2020-07" db="EMBL/GenBank/DDBJ databases">
        <title>Huge and variable diversity of episymbiotic CPR bacteria and DPANN archaea in groundwater ecosystems.</title>
        <authorList>
            <person name="He C.Y."/>
            <person name="Keren R."/>
            <person name="Whittaker M."/>
            <person name="Farag I.F."/>
            <person name="Doudna J."/>
            <person name="Cate J.H.D."/>
            <person name="Banfield J.F."/>
        </authorList>
    </citation>
    <scope>NUCLEOTIDE SEQUENCE</scope>
    <source>
        <strain evidence="2">NC_groundwater_1296_Ag_S-0.2um_52_80</strain>
    </source>
</reference>
<dbReference type="Proteomes" id="UP000732298">
    <property type="component" value="Unassembled WGS sequence"/>
</dbReference>
<feature type="transmembrane region" description="Helical" evidence="1">
    <location>
        <begin position="48"/>
        <end position="70"/>
    </location>
</feature>
<accession>A0A8T3YHQ6</accession>